<organism evidence="2 3">
    <name type="scientific">Zasmidium cellare ATCC 36951</name>
    <dbReference type="NCBI Taxonomy" id="1080233"/>
    <lineage>
        <taxon>Eukaryota</taxon>
        <taxon>Fungi</taxon>
        <taxon>Dikarya</taxon>
        <taxon>Ascomycota</taxon>
        <taxon>Pezizomycotina</taxon>
        <taxon>Dothideomycetes</taxon>
        <taxon>Dothideomycetidae</taxon>
        <taxon>Mycosphaerellales</taxon>
        <taxon>Mycosphaerellaceae</taxon>
        <taxon>Zasmidium</taxon>
    </lineage>
</organism>
<protein>
    <recommendedName>
        <fullName evidence="1">Heterokaryon incompatibility domain-containing protein</fullName>
    </recommendedName>
</protein>
<dbReference type="PANTHER" id="PTHR24148:SF73">
    <property type="entry name" value="HET DOMAIN PROTEIN (AFU_ORTHOLOGUE AFUA_8G01020)"/>
    <property type="match status" value="1"/>
</dbReference>
<keyword evidence="3" id="KW-1185">Reference proteome</keyword>
<proteinExistence type="predicted"/>
<evidence type="ECO:0000259" key="1">
    <source>
        <dbReference type="Pfam" id="PF06985"/>
    </source>
</evidence>
<dbReference type="InterPro" id="IPR010730">
    <property type="entry name" value="HET"/>
</dbReference>
<dbReference type="OrthoDB" id="3650304at2759"/>
<name>A0A6A6BVS4_ZASCE</name>
<dbReference type="PANTHER" id="PTHR24148">
    <property type="entry name" value="ANKYRIN REPEAT DOMAIN-CONTAINING PROTEIN 39 HOMOLOG-RELATED"/>
    <property type="match status" value="1"/>
</dbReference>
<dbReference type="Pfam" id="PF06985">
    <property type="entry name" value="HET"/>
    <property type="match status" value="1"/>
</dbReference>
<evidence type="ECO:0000313" key="3">
    <source>
        <dbReference type="Proteomes" id="UP000799537"/>
    </source>
</evidence>
<sequence length="425" mass="47795">MSLEPYQHEPLPDSRRYIRLVKIHPASNKDPLTISVKAYERTSAPEYTALSYTWRDRRLTKGISANGRLLLITENCWYALGQLRLKNFGEYCWVDTICINQADNAEKSAQVDLMGAIYQNAALCAIAVGRHDRTTGDLFRLMKGLGITRDSTTTKANLAQLDHETLESLARGLIALGTHPCWSHLWIVQEFALPSNVVLLRGSSSVPFDIIAAVNNGLREILRGTADPKFVTGNDHTMLESTPMSATMRLRRIIRGSPKGLLTFEKLLDLLGPRDCDDIRDRIFGILSLVQRSDGVESLAADYSLSRTELAIKTLRLCSGAQLEVASRVVRLLDIGRGDRGMLKIRQHRMLSHDHVPTSRPLSVGQRARFGTTVQAFRITDQTPLFPWSDRWRCLMCPLQDSPTERTTNNFTAWLRTRPIMVPAD</sequence>
<accession>A0A6A6BVS4</accession>
<dbReference type="Proteomes" id="UP000799537">
    <property type="component" value="Unassembled WGS sequence"/>
</dbReference>
<dbReference type="RefSeq" id="XP_033659532.1">
    <property type="nucleotide sequence ID" value="XM_033810107.1"/>
</dbReference>
<evidence type="ECO:0000313" key="2">
    <source>
        <dbReference type="EMBL" id="KAF2158643.1"/>
    </source>
</evidence>
<dbReference type="EMBL" id="ML993653">
    <property type="protein sequence ID" value="KAF2158643.1"/>
    <property type="molecule type" value="Genomic_DNA"/>
</dbReference>
<dbReference type="AlphaFoldDB" id="A0A6A6BVS4"/>
<feature type="domain" description="Heterokaryon incompatibility" evidence="1">
    <location>
        <begin position="47"/>
        <end position="190"/>
    </location>
</feature>
<dbReference type="InterPro" id="IPR052895">
    <property type="entry name" value="HetReg/Transcr_Mod"/>
</dbReference>
<dbReference type="GeneID" id="54563379"/>
<reference evidence="2" key="1">
    <citation type="journal article" date="2020" name="Stud. Mycol.">
        <title>101 Dothideomycetes genomes: a test case for predicting lifestyles and emergence of pathogens.</title>
        <authorList>
            <person name="Haridas S."/>
            <person name="Albert R."/>
            <person name="Binder M."/>
            <person name="Bloem J."/>
            <person name="Labutti K."/>
            <person name="Salamov A."/>
            <person name="Andreopoulos B."/>
            <person name="Baker S."/>
            <person name="Barry K."/>
            <person name="Bills G."/>
            <person name="Bluhm B."/>
            <person name="Cannon C."/>
            <person name="Castanera R."/>
            <person name="Culley D."/>
            <person name="Daum C."/>
            <person name="Ezra D."/>
            <person name="Gonzalez J."/>
            <person name="Henrissat B."/>
            <person name="Kuo A."/>
            <person name="Liang C."/>
            <person name="Lipzen A."/>
            <person name="Lutzoni F."/>
            <person name="Magnuson J."/>
            <person name="Mondo S."/>
            <person name="Nolan M."/>
            <person name="Ohm R."/>
            <person name="Pangilinan J."/>
            <person name="Park H.-J."/>
            <person name="Ramirez L."/>
            <person name="Alfaro M."/>
            <person name="Sun H."/>
            <person name="Tritt A."/>
            <person name="Yoshinaga Y."/>
            <person name="Zwiers L.-H."/>
            <person name="Turgeon B."/>
            <person name="Goodwin S."/>
            <person name="Spatafora J."/>
            <person name="Crous P."/>
            <person name="Grigoriev I."/>
        </authorList>
    </citation>
    <scope>NUCLEOTIDE SEQUENCE</scope>
    <source>
        <strain evidence="2">ATCC 36951</strain>
    </source>
</reference>
<gene>
    <name evidence="2" type="ORF">M409DRAFT_30868</name>
</gene>